<dbReference type="Pfam" id="PF00581">
    <property type="entry name" value="Rhodanese"/>
    <property type="match status" value="2"/>
</dbReference>
<organism evidence="3 4">
    <name type="scientific">Metallosphaera yellowstonensis MK1</name>
    <dbReference type="NCBI Taxonomy" id="671065"/>
    <lineage>
        <taxon>Archaea</taxon>
        <taxon>Thermoproteota</taxon>
        <taxon>Thermoprotei</taxon>
        <taxon>Sulfolobales</taxon>
        <taxon>Sulfolobaceae</taxon>
        <taxon>Metallosphaera</taxon>
    </lineage>
</organism>
<keyword evidence="1" id="KW-0677">Repeat</keyword>
<dbReference type="SUPFAM" id="SSF52821">
    <property type="entry name" value="Rhodanese/Cell cycle control phosphatase"/>
    <property type="match status" value="2"/>
</dbReference>
<dbReference type="PANTHER" id="PTHR43855">
    <property type="entry name" value="THIOSULFATE SULFURTRANSFERASE"/>
    <property type="match status" value="1"/>
</dbReference>
<keyword evidence="4" id="KW-1185">Reference proteome</keyword>
<dbReference type="AlphaFoldDB" id="H2C1J0"/>
<dbReference type="InterPro" id="IPR036873">
    <property type="entry name" value="Rhodanese-like_dom_sf"/>
</dbReference>
<dbReference type="GO" id="GO:0004792">
    <property type="term" value="F:thiosulfate-cyanide sulfurtransferase activity"/>
    <property type="evidence" value="ECO:0007669"/>
    <property type="project" value="InterPro"/>
</dbReference>
<dbReference type="Proteomes" id="UP000003980">
    <property type="component" value="Unassembled WGS sequence"/>
</dbReference>
<accession>H2C1J0</accession>
<gene>
    <name evidence="3" type="ORF">MetMK1DRAFT_00006130</name>
</gene>
<dbReference type="Gene3D" id="3.40.250.10">
    <property type="entry name" value="Rhodanese-like domain"/>
    <property type="match status" value="2"/>
</dbReference>
<dbReference type="OrthoDB" id="10492at2157"/>
<dbReference type="STRING" id="671065.MetMK1DRAFT_00006130"/>
<dbReference type="RefSeq" id="WP_009070537.1">
    <property type="nucleotide sequence ID" value="NZ_JH597761.1"/>
</dbReference>
<feature type="domain" description="Rhodanese" evidence="2">
    <location>
        <begin position="21"/>
        <end position="129"/>
    </location>
</feature>
<proteinExistence type="predicted"/>
<feature type="domain" description="Rhodanese" evidence="2">
    <location>
        <begin position="169"/>
        <end position="284"/>
    </location>
</feature>
<dbReference type="InterPro" id="IPR001763">
    <property type="entry name" value="Rhodanese-like_dom"/>
</dbReference>
<keyword evidence="3" id="KW-0808">Transferase</keyword>
<dbReference type="CDD" id="cd01449">
    <property type="entry name" value="TST_Repeat_2"/>
    <property type="match status" value="1"/>
</dbReference>
<name>H2C1J0_9CREN</name>
<sequence length="289" mass="33252">MAQYARPDVLVDTKFVMDNLNNETIRIVEVDYDHTTAYDVWHIPGAVLLRWREDLRHPEIRDFVSPEQFEDRLSKLGISNEHIVILYGDYNNWFAAYTFWLFKAYGHEDVRLLNGGRTNWAKLGLPTSKEVPNYPRTSYKVKKVDWGSHRTFLWEVLQRVTKGETGKLVTLIDVRSQKEYTGEIKAPPEYADEQTQVGGHIPGAVNIPWAQAVDPDTGEFKPVHELAKIYGNIPKDKEIITYCRIGERAAHTWFVLKYLLGYPSVRVYDGSSAEWNNIVGIPVKKGTEP</sequence>
<evidence type="ECO:0000259" key="2">
    <source>
        <dbReference type="PROSITE" id="PS50206"/>
    </source>
</evidence>
<evidence type="ECO:0000313" key="3">
    <source>
        <dbReference type="EMBL" id="EHP70111.1"/>
    </source>
</evidence>
<protein>
    <submittedName>
        <fullName evidence="3">Rhodanese-related sulfurtransferase</fullName>
    </submittedName>
</protein>
<dbReference type="InterPro" id="IPR051126">
    <property type="entry name" value="Thiosulfate_sulfurtransferase"/>
</dbReference>
<dbReference type="InterPro" id="IPR001307">
    <property type="entry name" value="Thiosulphate_STrfase_CS"/>
</dbReference>
<reference evidence="3 4" key="1">
    <citation type="submission" date="2012-01" db="EMBL/GenBank/DDBJ databases">
        <title>Improved High-Quality Draft sequence of Metallosphaera yellowstonensis MK1.</title>
        <authorList>
            <consortium name="US DOE Joint Genome Institute"/>
            <person name="Lucas S."/>
            <person name="Han J."/>
            <person name="Cheng J.-F."/>
            <person name="Goodwin L."/>
            <person name="Pitluck S."/>
            <person name="Peters L."/>
            <person name="Teshima H."/>
            <person name="Detter J.C."/>
            <person name="Han C."/>
            <person name="Tapia R."/>
            <person name="Land M."/>
            <person name="Hauser L."/>
            <person name="Kyrpides N."/>
            <person name="Kozubal M."/>
            <person name="Macur R.E."/>
            <person name="Jay Z."/>
            <person name="Inskeep W."/>
            <person name="Woyke T."/>
        </authorList>
    </citation>
    <scope>NUCLEOTIDE SEQUENCE [LARGE SCALE GENOMIC DNA]</scope>
    <source>
        <strain evidence="3 4">MK1</strain>
    </source>
</reference>
<dbReference type="SMART" id="SM00450">
    <property type="entry name" value="RHOD"/>
    <property type="match status" value="2"/>
</dbReference>
<dbReference type="HOGENOM" id="CLU_031618_1_3_2"/>
<dbReference type="PROSITE" id="PS50206">
    <property type="entry name" value="RHODANESE_3"/>
    <property type="match status" value="2"/>
</dbReference>
<dbReference type="EMBL" id="JH597761">
    <property type="protein sequence ID" value="EHP70111.1"/>
    <property type="molecule type" value="Genomic_DNA"/>
</dbReference>
<dbReference type="PROSITE" id="PS00380">
    <property type="entry name" value="RHODANESE_1"/>
    <property type="match status" value="1"/>
</dbReference>
<evidence type="ECO:0000313" key="4">
    <source>
        <dbReference type="Proteomes" id="UP000003980"/>
    </source>
</evidence>
<dbReference type="PANTHER" id="PTHR43855:SF1">
    <property type="entry name" value="THIOSULFATE SULFURTRANSFERASE"/>
    <property type="match status" value="1"/>
</dbReference>
<dbReference type="eggNOG" id="arCOG02019">
    <property type="taxonomic scope" value="Archaea"/>
</dbReference>
<dbReference type="CDD" id="cd01448">
    <property type="entry name" value="TST_Repeat_1"/>
    <property type="match status" value="1"/>
</dbReference>
<evidence type="ECO:0000256" key="1">
    <source>
        <dbReference type="ARBA" id="ARBA00022737"/>
    </source>
</evidence>